<keyword evidence="2 3" id="KW-0067">ATP-binding</keyword>
<keyword evidence="3 5" id="KW-0418">Kinase</keyword>
<dbReference type="Pfam" id="PF01121">
    <property type="entry name" value="CoaE"/>
    <property type="match status" value="1"/>
</dbReference>
<comment type="pathway">
    <text evidence="3">Cofactor biosynthesis; coenzyme A biosynthesis; CoA from (R)-pantothenate: step 5/5.</text>
</comment>
<dbReference type="RefSeq" id="WP_191696776.1">
    <property type="nucleotide sequence ID" value="NZ_JACSQO010000002.1"/>
</dbReference>
<gene>
    <name evidence="3" type="primary">coaE</name>
    <name evidence="5" type="ORF">H9650_05585</name>
</gene>
<dbReference type="NCBIfam" id="TIGR00152">
    <property type="entry name" value="dephospho-CoA kinase"/>
    <property type="match status" value="1"/>
</dbReference>
<comment type="catalytic activity">
    <reaction evidence="3">
        <text>3'-dephospho-CoA + ATP = ADP + CoA + H(+)</text>
        <dbReference type="Rhea" id="RHEA:18245"/>
        <dbReference type="ChEBI" id="CHEBI:15378"/>
        <dbReference type="ChEBI" id="CHEBI:30616"/>
        <dbReference type="ChEBI" id="CHEBI:57287"/>
        <dbReference type="ChEBI" id="CHEBI:57328"/>
        <dbReference type="ChEBI" id="CHEBI:456216"/>
        <dbReference type="EC" id="2.7.1.24"/>
    </reaction>
</comment>
<dbReference type="Proteomes" id="UP000640786">
    <property type="component" value="Unassembled WGS sequence"/>
</dbReference>
<dbReference type="SUPFAM" id="SSF52540">
    <property type="entry name" value="P-loop containing nucleoside triphosphate hydrolases"/>
    <property type="match status" value="1"/>
</dbReference>
<evidence type="ECO:0000256" key="4">
    <source>
        <dbReference type="NCBIfam" id="TIGR00152"/>
    </source>
</evidence>
<evidence type="ECO:0000256" key="2">
    <source>
        <dbReference type="ARBA" id="ARBA00022840"/>
    </source>
</evidence>
<dbReference type="InterPro" id="IPR001977">
    <property type="entry name" value="Depp_CoAkinase"/>
</dbReference>
<organism evidence="5 6">
    <name type="scientific">Psychrobacillus faecigallinarum</name>
    <dbReference type="NCBI Taxonomy" id="2762235"/>
    <lineage>
        <taxon>Bacteria</taxon>
        <taxon>Bacillati</taxon>
        <taxon>Bacillota</taxon>
        <taxon>Bacilli</taxon>
        <taxon>Bacillales</taxon>
        <taxon>Bacillaceae</taxon>
        <taxon>Psychrobacillus</taxon>
    </lineage>
</organism>
<evidence type="ECO:0000313" key="5">
    <source>
        <dbReference type="EMBL" id="MBD7943585.1"/>
    </source>
</evidence>
<dbReference type="EC" id="2.7.1.24" evidence="3 4"/>
<reference evidence="5 6" key="1">
    <citation type="submission" date="2020-08" db="EMBL/GenBank/DDBJ databases">
        <title>A Genomic Blueprint of the Chicken Gut Microbiome.</title>
        <authorList>
            <person name="Gilroy R."/>
            <person name="Ravi A."/>
            <person name="Getino M."/>
            <person name="Pursley I."/>
            <person name="Horton D.L."/>
            <person name="Alikhan N.-F."/>
            <person name="Baker D."/>
            <person name="Gharbi K."/>
            <person name="Hall N."/>
            <person name="Watson M."/>
            <person name="Adriaenssens E.M."/>
            <person name="Foster-Nyarko E."/>
            <person name="Jarju S."/>
            <person name="Secka A."/>
            <person name="Antonio M."/>
            <person name="Oren A."/>
            <person name="Chaudhuri R."/>
            <person name="La Ragione R.M."/>
            <person name="Hildebrand F."/>
            <person name="Pallen M.J."/>
        </authorList>
    </citation>
    <scope>NUCLEOTIDE SEQUENCE [LARGE SCALE GENOMIC DNA]</scope>
    <source>
        <strain evidence="5 6">Sa2BUA9</strain>
    </source>
</reference>
<keyword evidence="6" id="KW-1185">Reference proteome</keyword>
<dbReference type="PANTHER" id="PTHR10695">
    <property type="entry name" value="DEPHOSPHO-COA KINASE-RELATED"/>
    <property type="match status" value="1"/>
</dbReference>
<dbReference type="EMBL" id="JACSQO010000002">
    <property type="protein sequence ID" value="MBD7943585.1"/>
    <property type="molecule type" value="Genomic_DNA"/>
</dbReference>
<dbReference type="PROSITE" id="PS51219">
    <property type="entry name" value="DPCK"/>
    <property type="match status" value="1"/>
</dbReference>
<keyword evidence="3 5" id="KW-0808">Transferase</keyword>
<proteinExistence type="inferred from homology"/>
<sequence>MIIGLTGSIASGKSTVSNMLKKMNYPIIDADLVARVVVEKGTETLQAIINVFGEDILTSDGDLNRPKLGEIIFSSPAKRKQLNDIMHPAIRAEMMRQKEELLEAGYPTIIMDIPLLFESRLQSYVDKIIVVTVSEETQLNRLMARNNYSMEEAKARIQSQLPLSIKEKGADAVIYNNGTLESTQEQLEKILKSWKK</sequence>
<keyword evidence="3" id="KW-0963">Cytoplasm</keyword>
<dbReference type="PANTHER" id="PTHR10695:SF46">
    <property type="entry name" value="BIFUNCTIONAL COENZYME A SYNTHASE-RELATED"/>
    <property type="match status" value="1"/>
</dbReference>
<comment type="similarity">
    <text evidence="3">Belongs to the CoaE family.</text>
</comment>
<dbReference type="CDD" id="cd02022">
    <property type="entry name" value="DPCK"/>
    <property type="match status" value="1"/>
</dbReference>
<feature type="binding site" evidence="3">
    <location>
        <begin position="10"/>
        <end position="15"/>
    </location>
    <ligand>
        <name>ATP</name>
        <dbReference type="ChEBI" id="CHEBI:30616"/>
    </ligand>
</feature>
<comment type="subcellular location">
    <subcellularLocation>
        <location evidence="3">Cytoplasm</location>
    </subcellularLocation>
</comment>
<evidence type="ECO:0000256" key="1">
    <source>
        <dbReference type="ARBA" id="ARBA00022741"/>
    </source>
</evidence>
<dbReference type="Gene3D" id="3.40.50.300">
    <property type="entry name" value="P-loop containing nucleotide triphosphate hydrolases"/>
    <property type="match status" value="1"/>
</dbReference>
<dbReference type="InterPro" id="IPR027417">
    <property type="entry name" value="P-loop_NTPase"/>
</dbReference>
<accession>A0ABR8R759</accession>
<comment type="function">
    <text evidence="3">Catalyzes the phosphorylation of the 3'-hydroxyl group of dephosphocoenzyme A to form coenzyme A.</text>
</comment>
<keyword evidence="3" id="KW-0173">Coenzyme A biosynthesis</keyword>
<dbReference type="HAMAP" id="MF_00376">
    <property type="entry name" value="Dephospho_CoA_kinase"/>
    <property type="match status" value="1"/>
</dbReference>
<name>A0ABR8R759_9BACI</name>
<evidence type="ECO:0000313" key="6">
    <source>
        <dbReference type="Proteomes" id="UP000640786"/>
    </source>
</evidence>
<comment type="caution">
    <text evidence="5">The sequence shown here is derived from an EMBL/GenBank/DDBJ whole genome shotgun (WGS) entry which is preliminary data.</text>
</comment>
<evidence type="ECO:0000256" key="3">
    <source>
        <dbReference type="HAMAP-Rule" id="MF_00376"/>
    </source>
</evidence>
<keyword evidence="1 3" id="KW-0547">Nucleotide-binding</keyword>
<protein>
    <recommendedName>
        <fullName evidence="3 4">Dephospho-CoA kinase</fullName>
        <ecNumber evidence="3 4">2.7.1.24</ecNumber>
    </recommendedName>
    <alternativeName>
        <fullName evidence="3">Dephosphocoenzyme A kinase</fullName>
    </alternativeName>
</protein>
<dbReference type="GO" id="GO:0004140">
    <property type="term" value="F:dephospho-CoA kinase activity"/>
    <property type="evidence" value="ECO:0007669"/>
    <property type="project" value="UniProtKB-EC"/>
</dbReference>